<name>A0A418NLC8_9SPHN</name>
<feature type="binding site" evidence="2">
    <location>
        <position position="56"/>
    </location>
    <ligand>
        <name>substrate</name>
    </ligand>
</feature>
<dbReference type="Pfam" id="PF00710">
    <property type="entry name" value="Asparaginase"/>
    <property type="match status" value="1"/>
</dbReference>
<dbReference type="OrthoDB" id="9788068at2"/>
<dbReference type="Gene3D" id="3.40.50.1170">
    <property type="entry name" value="L-asparaginase, N-terminal domain"/>
    <property type="match status" value="1"/>
</dbReference>
<organism evidence="4 5">
    <name type="scientific">Pelagerythrobacter aerophilus</name>
    <dbReference type="NCBI Taxonomy" id="2306995"/>
    <lineage>
        <taxon>Bacteria</taxon>
        <taxon>Pseudomonadati</taxon>
        <taxon>Pseudomonadota</taxon>
        <taxon>Alphaproteobacteria</taxon>
        <taxon>Sphingomonadales</taxon>
        <taxon>Erythrobacteraceae</taxon>
        <taxon>Pelagerythrobacter</taxon>
    </lineage>
</organism>
<dbReference type="PIRSF" id="PIRSF001220">
    <property type="entry name" value="L-ASNase_gatD"/>
    <property type="match status" value="1"/>
</dbReference>
<dbReference type="RefSeq" id="WP_119511902.1">
    <property type="nucleotide sequence ID" value="NZ_QXFK01000011.1"/>
</dbReference>
<dbReference type="EMBL" id="QXFK01000011">
    <property type="protein sequence ID" value="RIV80316.1"/>
    <property type="molecule type" value="Genomic_DNA"/>
</dbReference>
<gene>
    <name evidence="4" type="ORF">D2V04_03230</name>
</gene>
<evidence type="ECO:0000313" key="4">
    <source>
        <dbReference type="EMBL" id="RIV80316.1"/>
    </source>
</evidence>
<evidence type="ECO:0000259" key="3">
    <source>
        <dbReference type="Pfam" id="PF00710"/>
    </source>
</evidence>
<feature type="domain" description="L-asparaginase N-terminal" evidence="3">
    <location>
        <begin position="6"/>
        <end position="151"/>
    </location>
</feature>
<protein>
    <submittedName>
        <fullName evidence="4">Asparaginase</fullName>
    </submittedName>
</protein>
<dbReference type="PRINTS" id="PR00139">
    <property type="entry name" value="ASNGLNASE"/>
</dbReference>
<feature type="binding site" evidence="2">
    <location>
        <begin position="85"/>
        <end position="86"/>
    </location>
    <ligand>
        <name>substrate</name>
    </ligand>
</feature>
<dbReference type="AlphaFoldDB" id="A0A418NLC8"/>
<sequence>MGSEPILVLTTGGTIDKKYFDALSEYQVRESLLGDLFHVAQVRHPYRMEEVLRKDSLELTDDDRTLIGAKVQAAQETRILVTHGTDTMTSTARMLAEVPGKTIVLVGSLAPAILSKSDAAFNLGMAFACCQLAKPGIYITMNGTVFDGLLVQTGAA</sequence>
<dbReference type="InterPro" id="IPR036152">
    <property type="entry name" value="Asp/glu_Ase-like_sf"/>
</dbReference>
<dbReference type="Proteomes" id="UP000285092">
    <property type="component" value="Unassembled WGS sequence"/>
</dbReference>
<feature type="active site" description="O-isoaspartyl threonine intermediate" evidence="1">
    <location>
        <position position="14"/>
    </location>
</feature>
<accession>A0A418NLC8</accession>
<reference evidence="4 5" key="1">
    <citation type="submission" date="2018-08" db="EMBL/GenBank/DDBJ databases">
        <title>Altererythrobacter sp.Ery1 and Ery12, the genome sequencing of novel strains in genus Alterythrobacter.</title>
        <authorList>
            <person name="Cheng H."/>
            <person name="Wu Y.-H."/>
            <person name="Fang C."/>
            <person name="Xu X.-W."/>
        </authorList>
    </citation>
    <scope>NUCLEOTIDE SEQUENCE [LARGE SCALE GENOMIC DNA]</scope>
    <source>
        <strain evidence="4 5">Ery1</strain>
    </source>
</reference>
<evidence type="ECO:0000256" key="1">
    <source>
        <dbReference type="PIRSR" id="PIRSR001220-1"/>
    </source>
</evidence>
<dbReference type="SUPFAM" id="SSF53774">
    <property type="entry name" value="Glutaminase/Asparaginase"/>
    <property type="match status" value="1"/>
</dbReference>
<keyword evidence="5" id="KW-1185">Reference proteome</keyword>
<proteinExistence type="predicted"/>
<comment type="caution">
    <text evidence="4">The sequence shown here is derived from an EMBL/GenBank/DDBJ whole genome shotgun (WGS) entry which is preliminary data.</text>
</comment>
<evidence type="ECO:0000313" key="5">
    <source>
        <dbReference type="Proteomes" id="UP000285092"/>
    </source>
</evidence>
<dbReference type="PIRSF" id="PIRSF500176">
    <property type="entry name" value="L_ASNase"/>
    <property type="match status" value="1"/>
</dbReference>
<dbReference type="InterPro" id="IPR027474">
    <property type="entry name" value="L-asparaginase_N"/>
</dbReference>
<dbReference type="InterPro" id="IPR006034">
    <property type="entry name" value="Asparaginase/glutaminase-like"/>
</dbReference>
<evidence type="ECO:0000256" key="2">
    <source>
        <dbReference type="PIRSR" id="PIRSR001220-2"/>
    </source>
</evidence>
<dbReference type="InterPro" id="IPR037152">
    <property type="entry name" value="L-asparaginase_N_sf"/>
</dbReference>